<comment type="caution">
    <text evidence="9">The sequence shown here is derived from an EMBL/GenBank/DDBJ whole genome shotgun (WGS) entry which is preliminary data.</text>
</comment>
<dbReference type="GO" id="GO:0022857">
    <property type="term" value="F:transmembrane transporter activity"/>
    <property type="evidence" value="ECO:0007669"/>
    <property type="project" value="InterPro"/>
</dbReference>
<dbReference type="PANTHER" id="PTHR23513">
    <property type="entry name" value="INTEGRAL MEMBRANE EFFLUX PROTEIN-RELATED"/>
    <property type="match status" value="1"/>
</dbReference>
<keyword evidence="6 7" id="KW-0472">Membrane</keyword>
<dbReference type="EMBL" id="JASATX010000003">
    <property type="protein sequence ID" value="MDI2098973.1"/>
    <property type="molecule type" value="Genomic_DNA"/>
</dbReference>
<evidence type="ECO:0000256" key="3">
    <source>
        <dbReference type="ARBA" id="ARBA00022475"/>
    </source>
</evidence>
<dbReference type="CDD" id="cd06173">
    <property type="entry name" value="MFS_MefA_like"/>
    <property type="match status" value="1"/>
</dbReference>
<evidence type="ECO:0000256" key="1">
    <source>
        <dbReference type="ARBA" id="ARBA00004651"/>
    </source>
</evidence>
<dbReference type="PANTHER" id="PTHR23513:SF11">
    <property type="entry name" value="STAPHYLOFERRIN A TRANSPORTER"/>
    <property type="match status" value="1"/>
</dbReference>
<organism evidence="9 10">
    <name type="scientific">Ruicaihuangia caeni</name>
    <dbReference type="NCBI Taxonomy" id="3042517"/>
    <lineage>
        <taxon>Bacteria</taxon>
        <taxon>Bacillati</taxon>
        <taxon>Actinomycetota</taxon>
        <taxon>Actinomycetes</taxon>
        <taxon>Micrococcales</taxon>
        <taxon>Microbacteriaceae</taxon>
        <taxon>Ruicaihuangia</taxon>
    </lineage>
</organism>
<dbReference type="Proteomes" id="UP001321506">
    <property type="component" value="Unassembled WGS sequence"/>
</dbReference>
<dbReference type="InterPro" id="IPR010290">
    <property type="entry name" value="TM_effector"/>
</dbReference>
<dbReference type="SUPFAM" id="SSF103473">
    <property type="entry name" value="MFS general substrate transporter"/>
    <property type="match status" value="1"/>
</dbReference>
<accession>A0AAW6TAX8</accession>
<feature type="transmembrane region" description="Helical" evidence="7">
    <location>
        <begin position="285"/>
        <end position="305"/>
    </location>
</feature>
<evidence type="ECO:0000256" key="7">
    <source>
        <dbReference type="SAM" id="Phobius"/>
    </source>
</evidence>
<comment type="subcellular location">
    <subcellularLocation>
        <location evidence="1">Cell membrane</location>
        <topology evidence="1">Multi-pass membrane protein</topology>
    </subcellularLocation>
</comment>
<feature type="transmembrane region" description="Helical" evidence="7">
    <location>
        <begin position="260"/>
        <end position="278"/>
    </location>
</feature>
<evidence type="ECO:0000256" key="5">
    <source>
        <dbReference type="ARBA" id="ARBA00022989"/>
    </source>
</evidence>
<keyword evidence="4 7" id="KW-0812">Transmembrane</keyword>
<feature type="transmembrane region" description="Helical" evidence="7">
    <location>
        <begin position="345"/>
        <end position="369"/>
    </location>
</feature>
<protein>
    <submittedName>
        <fullName evidence="9">MFS transporter</fullName>
    </submittedName>
</protein>
<dbReference type="GO" id="GO:0005886">
    <property type="term" value="C:plasma membrane"/>
    <property type="evidence" value="ECO:0007669"/>
    <property type="project" value="UniProtKB-SubCell"/>
</dbReference>
<keyword evidence="2" id="KW-0813">Transport</keyword>
<reference evidence="9 10" key="1">
    <citation type="submission" date="2023-04" db="EMBL/GenBank/DDBJ databases">
        <title>Klugiella caeni sp. nov. isolated from the sludge of biochemical tank.</title>
        <authorList>
            <person name="Geng K."/>
        </authorList>
    </citation>
    <scope>NUCLEOTIDE SEQUENCE [LARGE SCALE GENOMIC DNA]</scope>
    <source>
        <strain evidence="9 10">YN-L-19</strain>
    </source>
</reference>
<gene>
    <name evidence="9" type="ORF">QF206_08370</name>
</gene>
<keyword evidence="10" id="KW-1185">Reference proteome</keyword>
<keyword evidence="5 7" id="KW-1133">Transmembrane helix</keyword>
<feature type="transmembrane region" description="Helical" evidence="7">
    <location>
        <begin position="12"/>
        <end position="29"/>
    </location>
</feature>
<dbReference type="PROSITE" id="PS50850">
    <property type="entry name" value="MFS"/>
    <property type="match status" value="1"/>
</dbReference>
<evidence type="ECO:0000259" key="8">
    <source>
        <dbReference type="PROSITE" id="PS50850"/>
    </source>
</evidence>
<evidence type="ECO:0000313" key="10">
    <source>
        <dbReference type="Proteomes" id="UP001321506"/>
    </source>
</evidence>
<feature type="transmembrane region" description="Helical" evidence="7">
    <location>
        <begin position="105"/>
        <end position="122"/>
    </location>
</feature>
<evidence type="ECO:0000256" key="2">
    <source>
        <dbReference type="ARBA" id="ARBA00022448"/>
    </source>
</evidence>
<feature type="transmembrane region" description="Helical" evidence="7">
    <location>
        <begin position="182"/>
        <end position="200"/>
    </location>
</feature>
<name>A0AAW6TAX8_9MICO</name>
<feature type="domain" description="Major facilitator superfamily (MFS) profile" evidence="8">
    <location>
        <begin position="1"/>
        <end position="399"/>
    </location>
</feature>
<proteinExistence type="predicted"/>
<feature type="transmembrane region" description="Helical" evidence="7">
    <location>
        <begin position="221"/>
        <end position="240"/>
    </location>
</feature>
<evidence type="ECO:0000256" key="6">
    <source>
        <dbReference type="ARBA" id="ARBA00023136"/>
    </source>
</evidence>
<dbReference type="AlphaFoldDB" id="A0AAW6TAX8"/>
<evidence type="ECO:0000313" key="9">
    <source>
        <dbReference type="EMBL" id="MDI2098973.1"/>
    </source>
</evidence>
<dbReference type="InterPro" id="IPR036259">
    <property type="entry name" value="MFS_trans_sf"/>
</dbReference>
<feature type="transmembrane region" description="Helical" evidence="7">
    <location>
        <begin position="80"/>
        <end position="99"/>
    </location>
</feature>
<evidence type="ECO:0000256" key="4">
    <source>
        <dbReference type="ARBA" id="ARBA00022692"/>
    </source>
</evidence>
<dbReference type="Pfam" id="PF05977">
    <property type="entry name" value="MFS_3"/>
    <property type="match status" value="1"/>
</dbReference>
<feature type="transmembrane region" description="Helical" evidence="7">
    <location>
        <begin position="311"/>
        <end position="333"/>
    </location>
</feature>
<feature type="transmembrane region" description="Helical" evidence="7">
    <location>
        <begin position="49"/>
        <end position="68"/>
    </location>
</feature>
<keyword evidence="3" id="KW-1003">Cell membrane</keyword>
<feature type="transmembrane region" description="Helical" evidence="7">
    <location>
        <begin position="375"/>
        <end position="398"/>
    </location>
</feature>
<sequence length="440" mass="46874">MSAMFLALRGMNYRLWFAGALISNVGLWMQRTAQDWLVLTELTDNDATALGINMGLQFAPQLLLVPWAGLIADRFERRHLLIITQASAALLAVGLGALVLTGHVALWHVFAFSAALGVVSAIDSPARQAFVSDLVRKRELPNAVALNAASFNTARLIGPAVAGGLVVLVGPGWVFVLNAGTYAATITALLLLNASTLFRTPRAPRGKGELLAGFRYVRRRGDLLVLFIAAFIIGTFGLNFPIYSSTMTRIEFGLGAGEYGVLSSILAIGSITGALVAARRERPRLRIVFGAAGLFGLACLLSAAMPSFWSYAVSLIVVGLASTTFMTTANATIQTTTSPVMRGRVMALYMAIFVGGTPLGAPIVGWIASEFGPRSALLVGAASGIVTAIIGVAWMVVAHDLRLRYSRRHPRRFYFTRDGQSREAATSEIAITETIATKGS</sequence>
<dbReference type="InterPro" id="IPR020846">
    <property type="entry name" value="MFS_dom"/>
</dbReference>
<dbReference type="RefSeq" id="WP_281488760.1">
    <property type="nucleotide sequence ID" value="NZ_CP159582.1"/>
</dbReference>
<dbReference type="Gene3D" id="1.20.1250.20">
    <property type="entry name" value="MFS general substrate transporter like domains"/>
    <property type="match status" value="1"/>
</dbReference>